<proteinExistence type="predicted"/>
<comment type="caution">
    <text evidence="1">The sequence shown here is derived from an EMBL/GenBank/DDBJ whole genome shotgun (WGS) entry which is preliminary data.</text>
</comment>
<dbReference type="EMBL" id="BNJK01000001">
    <property type="protein sequence ID" value="GHO96975.1"/>
    <property type="molecule type" value="Genomic_DNA"/>
</dbReference>
<organism evidence="1 2">
    <name type="scientific">Reticulibacter mediterranei</name>
    <dbReference type="NCBI Taxonomy" id="2778369"/>
    <lineage>
        <taxon>Bacteria</taxon>
        <taxon>Bacillati</taxon>
        <taxon>Chloroflexota</taxon>
        <taxon>Ktedonobacteria</taxon>
        <taxon>Ktedonobacterales</taxon>
        <taxon>Reticulibacteraceae</taxon>
        <taxon>Reticulibacter</taxon>
    </lineage>
</organism>
<dbReference type="Proteomes" id="UP000597444">
    <property type="component" value="Unassembled WGS sequence"/>
</dbReference>
<keyword evidence="2" id="KW-1185">Reference proteome</keyword>
<evidence type="ECO:0000313" key="1">
    <source>
        <dbReference type="EMBL" id="GHO96975.1"/>
    </source>
</evidence>
<gene>
    <name evidence="1" type="ORF">KSF_070230</name>
</gene>
<dbReference type="AlphaFoldDB" id="A0A8J3IU80"/>
<evidence type="ECO:0000313" key="2">
    <source>
        <dbReference type="Proteomes" id="UP000597444"/>
    </source>
</evidence>
<protein>
    <submittedName>
        <fullName evidence="1">Uncharacterized protein</fullName>
    </submittedName>
</protein>
<accession>A0A8J3IU80</accession>
<sequence length="102" mass="10946">MGEHSSRFVLAASVIDDNGLGVPNLSASNFAVYNLTGDMKFTITEVQAAGLQGFYRLILGAEPITQAKECILALIMTDRHHVVGRVPEHPHSGSAMVKVKVV</sequence>
<reference evidence="1" key="1">
    <citation type="submission" date="2020-10" db="EMBL/GenBank/DDBJ databases">
        <title>Taxonomic study of unclassified bacteria belonging to the class Ktedonobacteria.</title>
        <authorList>
            <person name="Yabe S."/>
            <person name="Wang C.M."/>
            <person name="Zheng Y."/>
            <person name="Sakai Y."/>
            <person name="Cavaletti L."/>
            <person name="Monciardini P."/>
            <person name="Donadio S."/>
        </authorList>
    </citation>
    <scope>NUCLEOTIDE SEQUENCE</scope>
    <source>
        <strain evidence="1">ID150040</strain>
    </source>
</reference>
<name>A0A8J3IU80_9CHLR</name>